<gene>
    <name evidence="1" type="ORF">HYH02_013756</name>
</gene>
<organism evidence="1 2">
    <name type="scientific">Chlamydomonas schloesseri</name>
    <dbReference type="NCBI Taxonomy" id="2026947"/>
    <lineage>
        <taxon>Eukaryota</taxon>
        <taxon>Viridiplantae</taxon>
        <taxon>Chlorophyta</taxon>
        <taxon>core chlorophytes</taxon>
        <taxon>Chlorophyceae</taxon>
        <taxon>CS clade</taxon>
        <taxon>Chlamydomonadales</taxon>
        <taxon>Chlamydomonadaceae</taxon>
        <taxon>Chlamydomonas</taxon>
    </lineage>
</organism>
<dbReference type="OrthoDB" id="5234at2759"/>
<evidence type="ECO:0008006" key="3">
    <source>
        <dbReference type="Google" id="ProtNLM"/>
    </source>
</evidence>
<dbReference type="Proteomes" id="UP000613740">
    <property type="component" value="Unassembled WGS sequence"/>
</dbReference>
<proteinExistence type="predicted"/>
<evidence type="ECO:0000313" key="2">
    <source>
        <dbReference type="Proteomes" id="UP000613740"/>
    </source>
</evidence>
<dbReference type="Gene3D" id="3.30.428.40">
    <property type="entry name" value="Protein of unknown function DUF3067"/>
    <property type="match status" value="1"/>
</dbReference>
<protein>
    <recommendedName>
        <fullName evidence="3">DUF3067 family protein</fullName>
    </recommendedName>
</protein>
<dbReference type="EMBL" id="JAEHOD010000079">
    <property type="protein sequence ID" value="KAG2430394.1"/>
    <property type="molecule type" value="Genomic_DNA"/>
</dbReference>
<comment type="caution">
    <text evidence="1">The sequence shown here is derived from an EMBL/GenBank/DDBJ whole genome shotgun (WGS) entry which is preliminary data.</text>
</comment>
<dbReference type="AlphaFoldDB" id="A0A835VYK7"/>
<reference evidence="1" key="1">
    <citation type="journal article" date="2020" name="bioRxiv">
        <title>Comparative genomics of Chlamydomonas.</title>
        <authorList>
            <person name="Craig R.J."/>
            <person name="Hasan A.R."/>
            <person name="Ness R.W."/>
            <person name="Keightley P.D."/>
        </authorList>
    </citation>
    <scope>NUCLEOTIDE SEQUENCE</scope>
    <source>
        <strain evidence="1">CCAP 11/173</strain>
    </source>
</reference>
<dbReference type="Pfam" id="PF11267">
    <property type="entry name" value="DUF3067"/>
    <property type="match status" value="1"/>
</dbReference>
<keyword evidence="2" id="KW-1185">Reference proteome</keyword>
<dbReference type="PANTHER" id="PTHR35126">
    <property type="entry name" value="SLR0598 PROTEIN"/>
    <property type="match status" value="1"/>
</dbReference>
<sequence>MAQRACARPQSGRCLARSASLCPRLSRSTPSWQTRHTTVKPCKSVAEQPFADDNDGSSNTDYAAVAASLNSLLAKTAPSNAISGRDLRDMVRQKWGRSYDVRLAKLQGRMYLQVMWKFLEQASFPLTEQEYMQQLDAVAEYINDWGVADTVRQGIQAARKPPGYTGGGNARCISIPLAVDLGGTRSAEWI</sequence>
<evidence type="ECO:0000313" key="1">
    <source>
        <dbReference type="EMBL" id="KAG2430394.1"/>
    </source>
</evidence>
<name>A0A835VYK7_9CHLO</name>
<dbReference type="PANTHER" id="PTHR35126:SF1">
    <property type="entry name" value="DUF3067 DOMAIN-CONTAINING PROTEIN"/>
    <property type="match status" value="1"/>
</dbReference>
<dbReference type="InterPro" id="IPR021420">
    <property type="entry name" value="DUF3067"/>
</dbReference>
<accession>A0A835VYK7</accession>